<organism evidence="3 4">
    <name type="scientific">Halopelagius longus</name>
    <dbReference type="NCBI Taxonomy" id="1236180"/>
    <lineage>
        <taxon>Archaea</taxon>
        <taxon>Methanobacteriati</taxon>
        <taxon>Methanobacteriota</taxon>
        <taxon>Stenosarchaea group</taxon>
        <taxon>Halobacteria</taxon>
        <taxon>Halobacteriales</taxon>
        <taxon>Haloferacaceae</taxon>
    </lineage>
</organism>
<reference evidence="3" key="1">
    <citation type="submission" date="2016-10" db="EMBL/GenBank/DDBJ databases">
        <authorList>
            <person name="de Groot N.N."/>
        </authorList>
    </citation>
    <scope>NUCLEOTIDE SEQUENCE [LARGE SCALE GENOMIC DNA]</scope>
    <source>
        <strain evidence="3">CGMCC 1.12397</strain>
    </source>
</reference>
<dbReference type="EMBL" id="QQST01000004">
    <property type="protein sequence ID" value="RDI69670.1"/>
    <property type="molecule type" value="Genomic_DNA"/>
</dbReference>
<dbReference type="AlphaFoldDB" id="A0A1H1GLI7"/>
<name>A0A1H1GLI7_9EURY</name>
<protein>
    <recommendedName>
        <fullName evidence="6">DUF2795 domain-containing protein</fullName>
    </recommendedName>
</protein>
<accession>A0A1H1GLI7</accession>
<sequence length="108" mass="12258">MTDDLETTGELRSLEMNRINEMFSEQEFPVTTEELLEEFDDVIVNYPGGDSEMLRPILETSGSETYDTSKDLQLAVLNGVSRNAVGRPRYSDRDPPTVGDEEDFQQSF</sequence>
<feature type="region of interest" description="Disordered" evidence="1">
    <location>
        <begin position="85"/>
        <end position="108"/>
    </location>
</feature>
<dbReference type="OrthoDB" id="317850at2157"/>
<reference evidence="4" key="2">
    <citation type="submission" date="2016-10" db="EMBL/GenBank/DDBJ databases">
        <authorList>
            <person name="Varghese N."/>
            <person name="Submissions S."/>
        </authorList>
    </citation>
    <scope>NUCLEOTIDE SEQUENCE [LARGE SCALE GENOMIC DNA]</scope>
    <source>
        <strain evidence="4">CGMCC 1.12397</strain>
    </source>
</reference>
<keyword evidence="5" id="KW-1185">Reference proteome</keyword>
<dbReference type="RefSeq" id="WP_092539229.1">
    <property type="nucleotide sequence ID" value="NZ_FNKQ01000006.1"/>
</dbReference>
<evidence type="ECO:0008006" key="6">
    <source>
        <dbReference type="Google" id="ProtNLM"/>
    </source>
</evidence>
<proteinExistence type="predicted"/>
<evidence type="ECO:0000313" key="2">
    <source>
        <dbReference type="EMBL" id="RDI69670.1"/>
    </source>
</evidence>
<dbReference type="InterPro" id="IPR043899">
    <property type="entry name" value="DUF5789"/>
</dbReference>
<evidence type="ECO:0000313" key="4">
    <source>
        <dbReference type="Proteomes" id="UP000199289"/>
    </source>
</evidence>
<reference evidence="2 5" key="3">
    <citation type="submission" date="2018-07" db="EMBL/GenBank/DDBJ databases">
        <title>Genome sequence of extremly halophilic archaeon Halopelagius longus strain BC12-B1.</title>
        <authorList>
            <person name="Zhang X."/>
        </authorList>
    </citation>
    <scope>NUCLEOTIDE SEQUENCE [LARGE SCALE GENOMIC DNA]</scope>
    <source>
        <strain evidence="2 5">BC12-B1</strain>
    </source>
</reference>
<evidence type="ECO:0000313" key="3">
    <source>
        <dbReference type="EMBL" id="SDR14029.1"/>
    </source>
</evidence>
<dbReference type="Pfam" id="PF19102">
    <property type="entry name" value="DUF5789"/>
    <property type="match status" value="1"/>
</dbReference>
<feature type="compositionally biased region" description="Acidic residues" evidence="1">
    <location>
        <begin position="99"/>
        <end position="108"/>
    </location>
</feature>
<gene>
    <name evidence="2" type="ORF">DWB78_18030</name>
    <name evidence="3" type="ORF">SAMN05216278_3750</name>
</gene>
<dbReference type="Proteomes" id="UP000199289">
    <property type="component" value="Unassembled WGS sequence"/>
</dbReference>
<evidence type="ECO:0000256" key="1">
    <source>
        <dbReference type="SAM" id="MobiDB-lite"/>
    </source>
</evidence>
<evidence type="ECO:0000313" key="5">
    <source>
        <dbReference type="Proteomes" id="UP000255421"/>
    </source>
</evidence>
<dbReference type="EMBL" id="FNKQ01000006">
    <property type="protein sequence ID" value="SDR14029.1"/>
    <property type="molecule type" value="Genomic_DNA"/>
</dbReference>
<dbReference type="Proteomes" id="UP000255421">
    <property type="component" value="Unassembled WGS sequence"/>
</dbReference>